<evidence type="ECO:0000313" key="3">
    <source>
        <dbReference type="EMBL" id="HIV04762.1"/>
    </source>
</evidence>
<dbReference type="NCBIfam" id="TIGR00251">
    <property type="entry name" value="DUF167 family protein"/>
    <property type="match status" value="1"/>
</dbReference>
<dbReference type="SUPFAM" id="SSF69786">
    <property type="entry name" value="YggU-like"/>
    <property type="match status" value="1"/>
</dbReference>
<comment type="similarity">
    <text evidence="1 2">Belongs to the UPF0235 family.</text>
</comment>
<dbReference type="Gene3D" id="3.30.1200.10">
    <property type="entry name" value="YggU-like"/>
    <property type="match status" value="1"/>
</dbReference>
<dbReference type="InterPro" id="IPR003746">
    <property type="entry name" value="DUF167"/>
</dbReference>
<protein>
    <recommendedName>
        <fullName evidence="2">UPF0235 protein IAC75_06425</fullName>
    </recommendedName>
</protein>
<dbReference type="Proteomes" id="UP000886812">
    <property type="component" value="Unassembled WGS sequence"/>
</dbReference>
<dbReference type="PANTHER" id="PTHR13420:SF7">
    <property type="entry name" value="UPF0235 PROTEIN C15ORF40"/>
    <property type="match status" value="1"/>
</dbReference>
<gene>
    <name evidence="3" type="ORF">IAC75_06425</name>
</gene>
<reference evidence="3" key="2">
    <citation type="journal article" date="2021" name="PeerJ">
        <title>Extensive microbial diversity within the chicken gut microbiome revealed by metagenomics and culture.</title>
        <authorList>
            <person name="Gilroy R."/>
            <person name="Ravi A."/>
            <person name="Getino M."/>
            <person name="Pursley I."/>
            <person name="Horton D.L."/>
            <person name="Alikhan N.F."/>
            <person name="Baker D."/>
            <person name="Gharbi K."/>
            <person name="Hall N."/>
            <person name="Watson M."/>
            <person name="Adriaenssens E.M."/>
            <person name="Foster-Nyarko E."/>
            <person name="Jarju S."/>
            <person name="Secka A."/>
            <person name="Antonio M."/>
            <person name="Oren A."/>
            <person name="Chaudhuri R.R."/>
            <person name="La Ragione R."/>
            <person name="Hildebrand F."/>
            <person name="Pallen M.J."/>
        </authorList>
    </citation>
    <scope>NUCLEOTIDE SEQUENCE</scope>
    <source>
        <strain evidence="3">10669</strain>
    </source>
</reference>
<dbReference type="Pfam" id="PF02594">
    <property type="entry name" value="DUF167"/>
    <property type="match status" value="1"/>
</dbReference>
<name>A0A9D1NLK5_9BACT</name>
<dbReference type="HAMAP" id="MF_00634">
    <property type="entry name" value="UPF0235"/>
    <property type="match status" value="1"/>
</dbReference>
<organism evidence="3 4">
    <name type="scientific">Candidatus Spyradosoma merdigallinarum</name>
    <dbReference type="NCBI Taxonomy" id="2840950"/>
    <lineage>
        <taxon>Bacteria</taxon>
        <taxon>Pseudomonadati</taxon>
        <taxon>Verrucomicrobiota</taxon>
        <taxon>Opitutia</taxon>
        <taxon>Opitutia incertae sedis</taxon>
        <taxon>Candidatus Spyradosoma</taxon>
    </lineage>
</organism>
<dbReference type="SMART" id="SM01152">
    <property type="entry name" value="DUF167"/>
    <property type="match status" value="1"/>
</dbReference>
<proteinExistence type="inferred from homology"/>
<comment type="caution">
    <text evidence="3">The sequence shown here is derived from an EMBL/GenBank/DDBJ whole genome shotgun (WGS) entry which is preliminary data.</text>
</comment>
<dbReference type="GO" id="GO:0005737">
    <property type="term" value="C:cytoplasm"/>
    <property type="evidence" value="ECO:0007669"/>
    <property type="project" value="TreeGrafter"/>
</dbReference>
<dbReference type="InterPro" id="IPR036591">
    <property type="entry name" value="YggU-like_sf"/>
</dbReference>
<accession>A0A9D1NLK5</accession>
<sequence length="101" mass="10416">MAGGEFFLLRVKAVPNAKKTQFAGTLGGAVKIKVQAPPEGGRANAELAAFVAGTLALPSRNVRVAAGETSRNKILRVEGCARERAEAAWGFPVPDAGRGNG</sequence>
<evidence type="ECO:0000256" key="1">
    <source>
        <dbReference type="ARBA" id="ARBA00010364"/>
    </source>
</evidence>
<dbReference type="EMBL" id="DVOG01000171">
    <property type="protein sequence ID" value="HIV04762.1"/>
    <property type="molecule type" value="Genomic_DNA"/>
</dbReference>
<evidence type="ECO:0000313" key="4">
    <source>
        <dbReference type="Proteomes" id="UP000886812"/>
    </source>
</evidence>
<reference evidence="3" key="1">
    <citation type="submission" date="2020-10" db="EMBL/GenBank/DDBJ databases">
        <authorList>
            <person name="Gilroy R."/>
        </authorList>
    </citation>
    <scope>NUCLEOTIDE SEQUENCE</scope>
    <source>
        <strain evidence="3">10669</strain>
    </source>
</reference>
<dbReference type="PANTHER" id="PTHR13420">
    <property type="entry name" value="UPF0235 PROTEIN C15ORF40"/>
    <property type="match status" value="1"/>
</dbReference>
<evidence type="ECO:0000256" key="2">
    <source>
        <dbReference type="HAMAP-Rule" id="MF_00634"/>
    </source>
</evidence>
<dbReference type="AlphaFoldDB" id="A0A9D1NLK5"/>